<keyword evidence="2 3" id="KW-0378">Hydrolase</keyword>
<dbReference type="RefSeq" id="WP_115129996.1">
    <property type="nucleotide sequence ID" value="NZ_CP022601.1"/>
</dbReference>
<dbReference type="CDD" id="cd04686">
    <property type="entry name" value="NUDIX_Hydrolase"/>
    <property type="match status" value="1"/>
</dbReference>
<name>A0A345VJ39_9STRE</name>
<organism evidence="5 6">
    <name type="scientific">Streptococcus pluranimalium</name>
    <dbReference type="NCBI Taxonomy" id="82348"/>
    <lineage>
        <taxon>Bacteria</taxon>
        <taxon>Bacillati</taxon>
        <taxon>Bacillota</taxon>
        <taxon>Bacilli</taxon>
        <taxon>Lactobacillales</taxon>
        <taxon>Streptococcaceae</taxon>
        <taxon>Streptococcus</taxon>
    </lineage>
</organism>
<dbReference type="Proteomes" id="UP000255411">
    <property type="component" value="Chromosome"/>
</dbReference>
<reference evidence="5 6" key="1">
    <citation type="submission" date="2017-07" db="EMBL/GenBank/DDBJ databases">
        <title>Streptococcus pluranimalium as cause of bovine abortion.</title>
        <authorList>
            <person name="Rodriguez Campos S."/>
            <person name="Gobeli Brawand S."/>
            <person name="Brodard I."/>
            <person name="Rychener L."/>
            <person name="Perreten V."/>
        </authorList>
    </citation>
    <scope>NUCLEOTIDE SEQUENCE [LARGE SCALE GENOMIC DNA]</scope>
    <source>
        <strain evidence="5 6">14A0014</strain>
    </source>
</reference>
<dbReference type="InterPro" id="IPR000086">
    <property type="entry name" value="NUDIX_hydrolase_dom"/>
</dbReference>
<evidence type="ECO:0000313" key="6">
    <source>
        <dbReference type="Proteomes" id="UP000255411"/>
    </source>
</evidence>
<dbReference type="InterPro" id="IPR015797">
    <property type="entry name" value="NUDIX_hydrolase-like_dom_sf"/>
</dbReference>
<dbReference type="InterPro" id="IPR020084">
    <property type="entry name" value="NUDIX_hydrolase_CS"/>
</dbReference>
<dbReference type="SUPFAM" id="SSF55811">
    <property type="entry name" value="Nudix"/>
    <property type="match status" value="1"/>
</dbReference>
<dbReference type="EMBL" id="CP022601">
    <property type="protein sequence ID" value="AXJ12741.1"/>
    <property type="molecule type" value="Genomic_DNA"/>
</dbReference>
<evidence type="ECO:0000259" key="4">
    <source>
        <dbReference type="PROSITE" id="PS51462"/>
    </source>
</evidence>
<dbReference type="PRINTS" id="PR00502">
    <property type="entry name" value="NUDIXFAMILY"/>
</dbReference>
<dbReference type="PANTHER" id="PTHR43736:SF1">
    <property type="entry name" value="DIHYDRONEOPTERIN TRIPHOSPHATE DIPHOSPHATASE"/>
    <property type="match status" value="1"/>
</dbReference>
<dbReference type="Pfam" id="PF00293">
    <property type="entry name" value="NUDIX"/>
    <property type="match status" value="1"/>
</dbReference>
<dbReference type="InterPro" id="IPR020476">
    <property type="entry name" value="Nudix_hydrolase"/>
</dbReference>
<dbReference type="PANTHER" id="PTHR43736">
    <property type="entry name" value="ADP-RIBOSE PYROPHOSPHATASE"/>
    <property type="match status" value="1"/>
</dbReference>
<evidence type="ECO:0000256" key="2">
    <source>
        <dbReference type="ARBA" id="ARBA00022801"/>
    </source>
</evidence>
<evidence type="ECO:0000256" key="3">
    <source>
        <dbReference type="RuleBase" id="RU003476"/>
    </source>
</evidence>
<comment type="similarity">
    <text evidence="1 3">Belongs to the Nudix hydrolase family.</text>
</comment>
<dbReference type="EC" id="3.6.1.9" evidence="5"/>
<dbReference type="PROSITE" id="PS51462">
    <property type="entry name" value="NUDIX"/>
    <property type="match status" value="1"/>
</dbReference>
<gene>
    <name evidence="5" type="primary">nudI</name>
    <name evidence="5" type="ORF">Sp14A_08180</name>
</gene>
<evidence type="ECO:0000313" key="5">
    <source>
        <dbReference type="EMBL" id="AXJ12741.1"/>
    </source>
</evidence>
<proteinExistence type="inferred from homology"/>
<feature type="domain" description="Nudix hydrolase" evidence="4">
    <location>
        <begin position="4"/>
        <end position="143"/>
    </location>
</feature>
<evidence type="ECO:0000256" key="1">
    <source>
        <dbReference type="ARBA" id="ARBA00005582"/>
    </source>
</evidence>
<accession>A0A345VJ39</accession>
<dbReference type="AlphaFoldDB" id="A0A345VJ39"/>
<protein>
    <submittedName>
        <fullName evidence="5">Nucleoside triphosphatase NudI</fullName>
        <ecNumber evidence="5">3.6.1.9</ecNumber>
    </submittedName>
</protein>
<dbReference type="GO" id="GO:0047429">
    <property type="term" value="F:nucleoside triphosphate diphosphatase activity"/>
    <property type="evidence" value="ECO:0007669"/>
    <property type="project" value="UniProtKB-EC"/>
</dbReference>
<dbReference type="PROSITE" id="PS00893">
    <property type="entry name" value="NUDIX_BOX"/>
    <property type="match status" value="1"/>
</dbReference>
<dbReference type="Gene3D" id="3.90.79.10">
    <property type="entry name" value="Nucleoside Triphosphate Pyrophosphohydrolase"/>
    <property type="match status" value="1"/>
</dbReference>
<sequence>MTYLSHFGVYGICIKDGKLLCVRKNRGPYKGRYDLPGGSQEPGESLLETLERELKEETGFELKVSSHNRIFDTFVKAKGEQETVHHIFAVYDIEINDVPIQKLASHLETGEMNDSKGVEWIDLDQLTPQNASPLILKLLDPHLKASYFLDWEILSEG</sequence>